<dbReference type="RefSeq" id="WP_043452168.1">
    <property type="nucleotide sequence ID" value="NZ_JWTB01000018.1"/>
</dbReference>
<dbReference type="GO" id="GO:0080120">
    <property type="term" value="P:CAAX-box protein maturation"/>
    <property type="evidence" value="ECO:0007669"/>
    <property type="project" value="UniProtKB-ARBA"/>
</dbReference>
<evidence type="ECO:0000256" key="2">
    <source>
        <dbReference type="SAM" id="Phobius"/>
    </source>
</evidence>
<name>A0A0B4EJW4_PSEPS</name>
<feature type="transmembrane region" description="Helical" evidence="2">
    <location>
        <begin position="43"/>
        <end position="60"/>
    </location>
</feature>
<feature type="compositionally biased region" description="Basic and acidic residues" evidence="1">
    <location>
        <begin position="235"/>
        <end position="246"/>
    </location>
</feature>
<dbReference type="InterPro" id="IPR003675">
    <property type="entry name" value="Rce1/LyrA-like_dom"/>
</dbReference>
<keyword evidence="2" id="KW-0812">Transmembrane</keyword>
<dbReference type="AlphaFoldDB" id="A0A0B4EJW4"/>
<dbReference type="GO" id="GO:0004175">
    <property type="term" value="F:endopeptidase activity"/>
    <property type="evidence" value="ECO:0007669"/>
    <property type="project" value="UniProtKB-ARBA"/>
</dbReference>
<dbReference type="Proteomes" id="UP000031196">
    <property type="component" value="Unassembled WGS sequence"/>
</dbReference>
<evidence type="ECO:0000313" key="5">
    <source>
        <dbReference type="Proteomes" id="UP000031196"/>
    </source>
</evidence>
<feature type="region of interest" description="Disordered" evidence="1">
    <location>
        <begin position="219"/>
        <end position="253"/>
    </location>
</feature>
<evidence type="ECO:0000313" key="4">
    <source>
        <dbReference type="EMBL" id="KIC66948.1"/>
    </source>
</evidence>
<organism evidence="4 5">
    <name type="scientific">Pseudarthrobacter phenanthrenivorans</name>
    <name type="common">Arthrobacter phenanthrenivorans</name>
    <dbReference type="NCBI Taxonomy" id="361575"/>
    <lineage>
        <taxon>Bacteria</taxon>
        <taxon>Bacillati</taxon>
        <taxon>Actinomycetota</taxon>
        <taxon>Actinomycetes</taxon>
        <taxon>Micrococcales</taxon>
        <taxon>Micrococcaceae</taxon>
        <taxon>Pseudarthrobacter</taxon>
    </lineage>
</organism>
<keyword evidence="2" id="KW-1133">Transmembrane helix</keyword>
<accession>A0A0B4EJW4</accession>
<proteinExistence type="predicted"/>
<gene>
    <name evidence="4" type="ORF">RM50_09500</name>
</gene>
<keyword evidence="2" id="KW-0472">Membrane</keyword>
<sequence length="253" mass="27120">MSQPAGWRETAATIMPAAVPAVMLPVFRYTVRRFGGRRGYQAGFAAYWALCWTLALAVAGRRRLVELWQVPGTAEPRHRPLYRGVLLLPPAGAIATELIPNARKAGTTAALAAVGIGVTNALAEEALWRGVPLAVFPDRKVRGWLWPSLGFIAWHLVPLSVRPHPRGRWPVLLGAGLIGLGYGWAAQETGSLLAVSIAHAATDSCGVRAARTIWLATDSGQKPRPFPAGRGNNRAGDRGAATRHDNGGGMRHR</sequence>
<feature type="domain" description="CAAX prenyl protease 2/Lysostaphin resistance protein A-like" evidence="3">
    <location>
        <begin position="109"/>
        <end position="204"/>
    </location>
</feature>
<dbReference type="EMBL" id="JWTB01000018">
    <property type="protein sequence ID" value="KIC66948.1"/>
    <property type="molecule type" value="Genomic_DNA"/>
</dbReference>
<reference evidence="4 5" key="1">
    <citation type="submission" date="2014-12" db="EMBL/GenBank/DDBJ databases">
        <title>Genome sequencing of Arthrobacter phenanthrenivorans SWC37.</title>
        <authorList>
            <person name="Tan P.W."/>
            <person name="Chan K.-G."/>
        </authorList>
    </citation>
    <scope>NUCLEOTIDE SEQUENCE [LARGE SCALE GENOMIC DNA]</scope>
    <source>
        <strain evidence="4 5">SWC37</strain>
    </source>
</reference>
<dbReference type="Pfam" id="PF02517">
    <property type="entry name" value="Rce1-like"/>
    <property type="match status" value="1"/>
</dbReference>
<comment type="caution">
    <text evidence="4">The sequence shown here is derived from an EMBL/GenBank/DDBJ whole genome shotgun (WGS) entry which is preliminary data.</text>
</comment>
<feature type="transmembrane region" description="Helical" evidence="2">
    <location>
        <begin position="12"/>
        <end position="31"/>
    </location>
</feature>
<evidence type="ECO:0000256" key="1">
    <source>
        <dbReference type="SAM" id="MobiDB-lite"/>
    </source>
</evidence>
<protein>
    <recommendedName>
        <fullName evidence="3">CAAX prenyl protease 2/Lysostaphin resistance protein A-like domain-containing protein</fullName>
    </recommendedName>
</protein>
<evidence type="ECO:0000259" key="3">
    <source>
        <dbReference type="Pfam" id="PF02517"/>
    </source>
</evidence>
<dbReference type="OrthoDB" id="4939985at2"/>